<dbReference type="PANTHER" id="PTHR10724:SF10">
    <property type="entry name" value="S1 RNA-BINDING DOMAIN-CONTAINING PROTEIN 1"/>
    <property type="match status" value="1"/>
</dbReference>
<evidence type="ECO:0000256" key="2">
    <source>
        <dbReference type="SAM" id="SignalP"/>
    </source>
</evidence>
<protein>
    <recommendedName>
        <fullName evidence="3">S1 motif domain-containing protein</fullName>
    </recommendedName>
</protein>
<organism evidence="4">
    <name type="scientific">Chaetoceros debilis</name>
    <dbReference type="NCBI Taxonomy" id="122233"/>
    <lineage>
        <taxon>Eukaryota</taxon>
        <taxon>Sar</taxon>
        <taxon>Stramenopiles</taxon>
        <taxon>Ochrophyta</taxon>
        <taxon>Bacillariophyta</taxon>
        <taxon>Coscinodiscophyceae</taxon>
        <taxon>Chaetocerotophycidae</taxon>
        <taxon>Chaetocerotales</taxon>
        <taxon>Chaetocerotaceae</taxon>
        <taxon>Chaetoceros</taxon>
    </lineage>
</organism>
<accession>A0A7S3QJ39</accession>
<gene>
    <name evidence="4" type="ORF">CDEB00056_LOCUS23636</name>
</gene>
<evidence type="ECO:0000256" key="1">
    <source>
        <dbReference type="SAM" id="MobiDB-lite"/>
    </source>
</evidence>
<dbReference type="PANTHER" id="PTHR10724">
    <property type="entry name" value="30S RIBOSOMAL PROTEIN S1"/>
    <property type="match status" value="1"/>
</dbReference>
<dbReference type="Pfam" id="PF00575">
    <property type="entry name" value="S1"/>
    <property type="match status" value="2"/>
</dbReference>
<dbReference type="AlphaFoldDB" id="A0A7S3QJ39"/>
<dbReference type="PROSITE" id="PS50126">
    <property type="entry name" value="S1"/>
    <property type="match status" value="2"/>
</dbReference>
<feature type="domain" description="S1 motif" evidence="3">
    <location>
        <begin position="137"/>
        <end position="207"/>
    </location>
</feature>
<evidence type="ECO:0000313" key="4">
    <source>
        <dbReference type="EMBL" id="CAE0478783.1"/>
    </source>
</evidence>
<evidence type="ECO:0000259" key="3">
    <source>
        <dbReference type="PROSITE" id="PS50126"/>
    </source>
</evidence>
<name>A0A7S3QJ39_9STRA</name>
<dbReference type="Gene3D" id="2.40.50.140">
    <property type="entry name" value="Nucleic acid-binding proteins"/>
    <property type="match status" value="2"/>
</dbReference>
<dbReference type="GO" id="GO:0006412">
    <property type="term" value="P:translation"/>
    <property type="evidence" value="ECO:0007669"/>
    <property type="project" value="TreeGrafter"/>
</dbReference>
<dbReference type="SUPFAM" id="SSF50249">
    <property type="entry name" value="Nucleic acid-binding proteins"/>
    <property type="match status" value="2"/>
</dbReference>
<feature type="region of interest" description="Disordered" evidence="1">
    <location>
        <begin position="303"/>
        <end position="325"/>
    </location>
</feature>
<dbReference type="InterPro" id="IPR003029">
    <property type="entry name" value="S1_domain"/>
</dbReference>
<feature type="signal peptide" evidence="2">
    <location>
        <begin position="1"/>
        <end position="18"/>
    </location>
</feature>
<dbReference type="SMART" id="SM00316">
    <property type="entry name" value="S1"/>
    <property type="match status" value="2"/>
</dbReference>
<dbReference type="EMBL" id="HBIO01030845">
    <property type="protein sequence ID" value="CAE0478783.1"/>
    <property type="molecule type" value="Transcribed_RNA"/>
</dbReference>
<keyword evidence="2" id="KW-0732">Signal</keyword>
<dbReference type="InterPro" id="IPR012340">
    <property type="entry name" value="NA-bd_OB-fold"/>
</dbReference>
<proteinExistence type="predicted"/>
<reference evidence="4" key="1">
    <citation type="submission" date="2021-01" db="EMBL/GenBank/DDBJ databases">
        <authorList>
            <person name="Corre E."/>
            <person name="Pelletier E."/>
            <person name="Niang G."/>
            <person name="Scheremetjew M."/>
            <person name="Finn R."/>
            <person name="Kale V."/>
            <person name="Holt S."/>
            <person name="Cochrane G."/>
            <person name="Meng A."/>
            <person name="Brown T."/>
            <person name="Cohen L."/>
        </authorList>
    </citation>
    <scope>NUCLEOTIDE SEQUENCE</scope>
    <source>
        <strain evidence="4">MM31A-1</strain>
    </source>
</reference>
<dbReference type="InterPro" id="IPR050437">
    <property type="entry name" value="Ribos_protein_bS1-like"/>
</dbReference>
<sequence length="325" mass="37182">MNSVSIFVVILALVIVNGAFIPQESSSYRFRTISINLASSEGDTVLYSDNDADDSKKFSKNKRWSSLNPSVKQRIIKEGQERAIRNKKKREPAADKKRRMLMQYKKAMVENKKSLKIMRPLAPNSKDRTKLVDIAIGNVYNGTVISLTDFGAYVDVGSECDGLLHVSQITRDVFVEHPRQALSPGDLIDVRITKVHTGMKKMQLTMLPEHVLEDEDEDEEEFEERIPLTDLALDDELWGEIKRVTSYGAYVELGAVRQGWLHFMDHPEFEYGSKPHDLMSVGDRIRCWVSNVDTDLQRIKLTANRPNDLPGPRREMKIMSDDDYY</sequence>
<feature type="chain" id="PRO_5031277876" description="S1 motif domain-containing protein" evidence="2">
    <location>
        <begin position="19"/>
        <end position="325"/>
    </location>
</feature>
<dbReference type="GO" id="GO:0003729">
    <property type="term" value="F:mRNA binding"/>
    <property type="evidence" value="ECO:0007669"/>
    <property type="project" value="TreeGrafter"/>
</dbReference>
<feature type="domain" description="S1 motif" evidence="3">
    <location>
        <begin position="234"/>
        <end position="304"/>
    </location>
</feature>
<feature type="compositionally biased region" description="Basic and acidic residues" evidence="1">
    <location>
        <begin position="311"/>
        <end position="325"/>
    </location>
</feature>
<dbReference type="GO" id="GO:0003735">
    <property type="term" value="F:structural constituent of ribosome"/>
    <property type="evidence" value="ECO:0007669"/>
    <property type="project" value="TreeGrafter"/>
</dbReference>